<organism evidence="2 3">
    <name type="scientific">Holothuria leucospilota</name>
    <name type="common">Black long sea cucumber</name>
    <name type="synonym">Mertensiothuria leucospilota</name>
    <dbReference type="NCBI Taxonomy" id="206669"/>
    <lineage>
        <taxon>Eukaryota</taxon>
        <taxon>Metazoa</taxon>
        <taxon>Echinodermata</taxon>
        <taxon>Eleutherozoa</taxon>
        <taxon>Echinozoa</taxon>
        <taxon>Holothuroidea</taxon>
        <taxon>Aspidochirotacea</taxon>
        <taxon>Aspidochirotida</taxon>
        <taxon>Holothuriidae</taxon>
        <taxon>Holothuria</taxon>
    </lineage>
</organism>
<evidence type="ECO:0000313" key="3">
    <source>
        <dbReference type="Proteomes" id="UP001152320"/>
    </source>
</evidence>
<reference evidence="2" key="1">
    <citation type="submission" date="2021-10" db="EMBL/GenBank/DDBJ databases">
        <title>Tropical sea cucumber genome reveals ecological adaptation and Cuvierian tubules defense mechanism.</title>
        <authorList>
            <person name="Chen T."/>
        </authorList>
    </citation>
    <scope>NUCLEOTIDE SEQUENCE</scope>
    <source>
        <strain evidence="2">Nanhai2018</strain>
        <tissue evidence="2">Muscle</tissue>
    </source>
</reference>
<name>A0A9Q0YFC3_HOLLE</name>
<dbReference type="OrthoDB" id="5971833at2759"/>
<gene>
    <name evidence="2" type="ORF">HOLleu_40545</name>
</gene>
<accession>A0A9Q0YFC3</accession>
<dbReference type="PROSITE" id="PS51257">
    <property type="entry name" value="PROKAR_LIPOPROTEIN"/>
    <property type="match status" value="1"/>
</dbReference>
<keyword evidence="3" id="KW-1185">Reference proteome</keyword>
<feature type="compositionally biased region" description="Basic residues" evidence="1">
    <location>
        <begin position="534"/>
        <end position="546"/>
    </location>
</feature>
<proteinExistence type="predicted"/>
<protein>
    <submittedName>
        <fullName evidence="2">Uncharacterized protein</fullName>
    </submittedName>
</protein>
<dbReference type="Proteomes" id="UP001152320">
    <property type="component" value="Chromosome 22"/>
</dbReference>
<comment type="caution">
    <text evidence="2">The sequence shown here is derived from an EMBL/GenBank/DDBJ whole genome shotgun (WGS) entry which is preliminary data.</text>
</comment>
<feature type="compositionally biased region" description="Basic and acidic residues" evidence="1">
    <location>
        <begin position="518"/>
        <end position="533"/>
    </location>
</feature>
<dbReference type="EMBL" id="JAIZAY010000022">
    <property type="protein sequence ID" value="KAJ8020844.1"/>
    <property type="molecule type" value="Genomic_DNA"/>
</dbReference>
<sequence length="683" mass="78464">MASAKYYGTDGKEDNLGIPLFLFSCFRTTGCNLLVDEVSEVAVKCWPYKEDVPSFHYQVLTTKTAFVAQSCRKHGRFPHAVRELIRWIEQTVDQASVDLRTKLYPVLFAHGGDSKDFLFLFRCCAKFGIDVQSLTSLPIHFADPVPLLDLLKVRRHPLFSECKYLTLGSLLNDWYPGMFNPADLRSLPCRASLTTQLYTQTTLYPVLHKVPIYNIAEWNQYYEEAIKYKEDKCQLESHMPKHLKDVQAKFAVRAILRAGHNWTSLLELFQACTSPLQFRQELRDIDVKSSVARDISWMITDMKLEQYGTRPYVLKVKSHMPPQEYIGHQDPRGYYFVLRVANKFPTCFLTLADLEFSLRDHPIETPAGFSFSERLGQGAFSSSWTAGPFCYDVNGNEVLDLSLIDPDDYKEWMEEEEEDDNKQTDEDVEEYFQLQMQRAKEAESHKITSFVSGMKLNGNLLLTCMETDDEIPLPPEPSEEEKQRRSQLWESVRKQIAKDPTYQSSESAKLLKGNLTRATEDQKRHDKKGEKGKTRGSKKGASRGRMKHELEKWNQTRERNSDRINNVCSSTAEMFKVTEFDVKQGKESLQGAKCDVVRIGRPFQKSRFSMDEKTFKDSYGFETVRNSKPAYHEGSWPGQVNGITGVEEPGFRDCVIFVEHPSGMGIDIIYSQRESSKPEKSST</sequence>
<evidence type="ECO:0000256" key="1">
    <source>
        <dbReference type="SAM" id="MobiDB-lite"/>
    </source>
</evidence>
<evidence type="ECO:0000313" key="2">
    <source>
        <dbReference type="EMBL" id="KAJ8020844.1"/>
    </source>
</evidence>
<feature type="region of interest" description="Disordered" evidence="1">
    <location>
        <begin position="468"/>
        <end position="548"/>
    </location>
</feature>
<dbReference type="AlphaFoldDB" id="A0A9Q0YFC3"/>